<gene>
    <name evidence="1" type="ordered locus">DR_0521</name>
</gene>
<dbReference type="STRING" id="243230.DR_0521"/>
<evidence type="ECO:0000313" key="1">
    <source>
        <dbReference type="EMBL" id="AAF10101.1"/>
    </source>
</evidence>
<dbReference type="PIR" id="C75510">
    <property type="entry name" value="C75510"/>
</dbReference>
<name>Q9RWZ4_DEIRA</name>
<evidence type="ECO:0000313" key="2">
    <source>
        <dbReference type="Proteomes" id="UP000002524"/>
    </source>
</evidence>
<reference evidence="1 2" key="1">
    <citation type="journal article" date="1999" name="Science">
        <title>Genome sequence of the radioresistant bacterium Deinococcus radiodurans R1.</title>
        <authorList>
            <person name="White O."/>
            <person name="Eisen J.A."/>
            <person name="Heidelberg J.F."/>
            <person name="Hickey E.K."/>
            <person name="Peterson J.D."/>
            <person name="Dodson R.J."/>
            <person name="Haft D.H."/>
            <person name="Gwinn M.L."/>
            <person name="Nelson W.C."/>
            <person name="Richardson D.L."/>
            <person name="Moffat K.S."/>
            <person name="Qin H."/>
            <person name="Jiang L."/>
            <person name="Pamphile W."/>
            <person name="Crosby M."/>
            <person name="Shen M."/>
            <person name="Vamathevan J.J."/>
            <person name="Lam P."/>
            <person name="McDonald L."/>
            <person name="Utterback T."/>
            <person name="Zalewski C."/>
            <person name="Makarova K.S."/>
            <person name="Aravind L."/>
            <person name="Daly M.J."/>
            <person name="Minton K.W."/>
            <person name="Fleischmann R.D."/>
            <person name="Ketchum K.A."/>
            <person name="Nelson K.E."/>
            <person name="Salzberg S."/>
            <person name="Smith H.O."/>
            <person name="Venter J.C."/>
            <person name="Fraser C.M."/>
        </authorList>
    </citation>
    <scope>NUCLEOTIDE SEQUENCE [LARGE SCALE GENOMIC DNA]</scope>
    <source>
        <strain evidence="2">ATCC 13939 / DSM 20539 / JCM 16871 / LMG 4051 / NBRC 15346 / NCIMB 9279 / R1 / VKM B-1422</strain>
    </source>
</reference>
<dbReference type="GeneID" id="69516759"/>
<dbReference type="InParanoid" id="Q9RWZ4"/>
<accession>Q9RWZ4</accession>
<dbReference type="EnsemblBacteria" id="AAF10101">
    <property type="protein sequence ID" value="AAF10101"/>
    <property type="gene ID" value="DR_0521"/>
</dbReference>
<keyword evidence="2" id="KW-1185">Reference proteome</keyword>
<dbReference type="Proteomes" id="UP000002524">
    <property type="component" value="Chromosome 1"/>
</dbReference>
<protein>
    <submittedName>
        <fullName evidence="1">Uncharacterized protein</fullName>
    </submittedName>
</protein>
<dbReference type="OrthoDB" id="71709at2"/>
<dbReference type="HOGENOM" id="CLU_1924135_0_0_0"/>
<dbReference type="PATRIC" id="fig|243230.17.peg.697"/>
<sequence length="131" mass="13771">MTGAGTPGRRSPRALIPGAVSLAAVQVVPASLTADGRPALALACYTTRHRVTLAHLPSGAAWSLARPPALPNERDEREGLTLARLGGARLTLEHEGRRAVLDVPAVRLLRELCEALGTYDRSPVEGLGRPA</sequence>
<dbReference type="PaxDb" id="243230-DR_0521"/>
<organism evidence="1 2">
    <name type="scientific">Deinococcus radiodurans (strain ATCC 13939 / DSM 20539 / JCM 16871 / CCUG 27074 / LMG 4051 / NBRC 15346 / NCIMB 9279 / VKM B-1422 / R1)</name>
    <dbReference type="NCBI Taxonomy" id="243230"/>
    <lineage>
        <taxon>Bacteria</taxon>
        <taxon>Thermotogati</taxon>
        <taxon>Deinococcota</taxon>
        <taxon>Deinococci</taxon>
        <taxon>Deinococcales</taxon>
        <taxon>Deinococcaceae</taxon>
        <taxon>Deinococcus</taxon>
    </lineage>
</organism>
<dbReference type="AlphaFoldDB" id="Q9RWZ4"/>
<proteinExistence type="predicted"/>
<dbReference type="KEGG" id="dra:DR_0521"/>
<dbReference type="RefSeq" id="WP_010887166.1">
    <property type="nucleotide sequence ID" value="NC_001263.1"/>
</dbReference>
<dbReference type="EMBL" id="AE000513">
    <property type="protein sequence ID" value="AAF10101.1"/>
    <property type="molecule type" value="Genomic_DNA"/>
</dbReference>